<keyword evidence="2" id="KW-1185">Reference proteome</keyword>
<dbReference type="EMBL" id="BTGU01000030">
    <property type="protein sequence ID" value="GMN49326.1"/>
    <property type="molecule type" value="Genomic_DNA"/>
</dbReference>
<comment type="caution">
    <text evidence="1">The sequence shown here is derived from an EMBL/GenBank/DDBJ whole genome shotgun (WGS) entry which is preliminary data.</text>
</comment>
<reference evidence="1" key="1">
    <citation type="submission" date="2023-07" db="EMBL/GenBank/DDBJ databases">
        <title>draft genome sequence of fig (Ficus carica).</title>
        <authorList>
            <person name="Takahashi T."/>
            <person name="Nishimura K."/>
        </authorList>
    </citation>
    <scope>NUCLEOTIDE SEQUENCE</scope>
</reference>
<name>A0AA88AVK7_FICCA</name>
<accession>A0AA88AVK7</accession>
<protein>
    <submittedName>
        <fullName evidence="1">Uncharacterized protein</fullName>
    </submittedName>
</protein>
<proteinExistence type="predicted"/>
<dbReference type="AlphaFoldDB" id="A0AA88AVK7"/>
<evidence type="ECO:0000313" key="2">
    <source>
        <dbReference type="Proteomes" id="UP001187192"/>
    </source>
</evidence>
<sequence>MCGMYCGIAIWTVRNQWIHDEPKVSAIETLEKVSCFLGNYQACCMAEYDPAVVPHKRNKQWIRPPEGKMKLNTDASVRSGTGFISVRPVIRRVSHLPRIVGFVSRLLRLMRHELSKRLIVEIRLQKEEL</sequence>
<organism evidence="1 2">
    <name type="scientific">Ficus carica</name>
    <name type="common">Common fig</name>
    <dbReference type="NCBI Taxonomy" id="3494"/>
    <lineage>
        <taxon>Eukaryota</taxon>
        <taxon>Viridiplantae</taxon>
        <taxon>Streptophyta</taxon>
        <taxon>Embryophyta</taxon>
        <taxon>Tracheophyta</taxon>
        <taxon>Spermatophyta</taxon>
        <taxon>Magnoliopsida</taxon>
        <taxon>eudicotyledons</taxon>
        <taxon>Gunneridae</taxon>
        <taxon>Pentapetalae</taxon>
        <taxon>rosids</taxon>
        <taxon>fabids</taxon>
        <taxon>Rosales</taxon>
        <taxon>Moraceae</taxon>
        <taxon>Ficeae</taxon>
        <taxon>Ficus</taxon>
    </lineage>
</organism>
<dbReference type="Proteomes" id="UP001187192">
    <property type="component" value="Unassembled WGS sequence"/>
</dbReference>
<evidence type="ECO:0000313" key="1">
    <source>
        <dbReference type="EMBL" id="GMN49326.1"/>
    </source>
</evidence>
<gene>
    <name evidence="1" type="ORF">TIFTF001_018491</name>
</gene>